<evidence type="ECO:0000256" key="1">
    <source>
        <dbReference type="SAM" id="Phobius"/>
    </source>
</evidence>
<dbReference type="Proteomes" id="UP000750711">
    <property type="component" value="Unassembled WGS sequence"/>
</dbReference>
<protein>
    <submittedName>
        <fullName evidence="2">Uncharacterized protein</fullName>
    </submittedName>
</protein>
<evidence type="ECO:0000313" key="2">
    <source>
        <dbReference type="EMBL" id="KAH0538981.1"/>
    </source>
</evidence>
<gene>
    <name evidence="2" type="ORF">GP486_008741</name>
</gene>
<sequence length="97" mass="11132">MYDTEVAKRVQDTADAQIGAQLIESNNQYMSFRIMTDAALIMPVVWSALIGWDTIVAKRFPDWMFHVADYPEGVQYIPYGAFAFLFGALGMNMWKRK</sequence>
<reference evidence="2" key="1">
    <citation type="submission" date="2021-03" db="EMBL/GenBank/DDBJ databases">
        <title>Comparative genomics and phylogenomic investigation of the class Geoglossomycetes provide insights into ecological specialization and systematics.</title>
        <authorList>
            <person name="Melie T."/>
            <person name="Pirro S."/>
            <person name="Miller A.N."/>
            <person name="Quandt A."/>
        </authorList>
    </citation>
    <scope>NUCLEOTIDE SEQUENCE</scope>
    <source>
        <strain evidence="2">CAQ_001_2017</strain>
    </source>
</reference>
<keyword evidence="3" id="KW-1185">Reference proteome</keyword>
<proteinExistence type="predicted"/>
<organism evidence="2 3">
    <name type="scientific">Trichoglossum hirsutum</name>
    <dbReference type="NCBI Taxonomy" id="265104"/>
    <lineage>
        <taxon>Eukaryota</taxon>
        <taxon>Fungi</taxon>
        <taxon>Dikarya</taxon>
        <taxon>Ascomycota</taxon>
        <taxon>Pezizomycotina</taxon>
        <taxon>Geoglossomycetes</taxon>
        <taxon>Geoglossales</taxon>
        <taxon>Geoglossaceae</taxon>
        <taxon>Trichoglossum</taxon>
    </lineage>
</organism>
<accession>A0A9P8L2H5</accession>
<comment type="caution">
    <text evidence="2">The sequence shown here is derived from an EMBL/GenBank/DDBJ whole genome shotgun (WGS) entry which is preliminary data.</text>
</comment>
<keyword evidence="1" id="KW-0812">Transmembrane</keyword>
<dbReference type="EMBL" id="JAGHQM010003886">
    <property type="protein sequence ID" value="KAH0538981.1"/>
    <property type="molecule type" value="Genomic_DNA"/>
</dbReference>
<feature type="transmembrane region" description="Helical" evidence="1">
    <location>
        <begin position="38"/>
        <end position="56"/>
    </location>
</feature>
<keyword evidence="1" id="KW-0472">Membrane</keyword>
<feature type="transmembrane region" description="Helical" evidence="1">
    <location>
        <begin position="76"/>
        <end position="94"/>
    </location>
</feature>
<keyword evidence="1" id="KW-1133">Transmembrane helix</keyword>
<evidence type="ECO:0000313" key="3">
    <source>
        <dbReference type="Proteomes" id="UP000750711"/>
    </source>
</evidence>
<dbReference type="AlphaFoldDB" id="A0A9P8L2H5"/>
<name>A0A9P8L2H5_9PEZI</name>